<evidence type="ECO:0000256" key="5">
    <source>
        <dbReference type="SAM" id="SignalP"/>
    </source>
</evidence>
<evidence type="ECO:0000313" key="7">
    <source>
        <dbReference type="Proteomes" id="UP000250140"/>
    </source>
</evidence>
<dbReference type="EC" id="3.1.1.47" evidence="1"/>
<dbReference type="Gene3D" id="3.40.50.1820">
    <property type="entry name" value="alpha/beta hydrolase"/>
    <property type="match status" value="1"/>
</dbReference>
<dbReference type="GO" id="GO:0003847">
    <property type="term" value="F:1-alkyl-2-acetylglycerophosphocholine esterase activity"/>
    <property type="evidence" value="ECO:0007669"/>
    <property type="project" value="UniProtKB-EC"/>
</dbReference>
<organism evidence="6 7">
    <name type="scientific">Glonium stellatum</name>
    <dbReference type="NCBI Taxonomy" id="574774"/>
    <lineage>
        <taxon>Eukaryota</taxon>
        <taxon>Fungi</taxon>
        <taxon>Dikarya</taxon>
        <taxon>Ascomycota</taxon>
        <taxon>Pezizomycotina</taxon>
        <taxon>Dothideomycetes</taxon>
        <taxon>Pleosporomycetidae</taxon>
        <taxon>Gloniales</taxon>
        <taxon>Gloniaceae</taxon>
        <taxon>Glonium</taxon>
    </lineage>
</organism>
<evidence type="ECO:0000313" key="6">
    <source>
        <dbReference type="EMBL" id="OCL10606.1"/>
    </source>
</evidence>
<dbReference type="AlphaFoldDB" id="A0A8E2F4V3"/>
<gene>
    <name evidence="6" type="ORF">AOQ84DRAFT_353448</name>
</gene>
<evidence type="ECO:0000256" key="2">
    <source>
        <dbReference type="ARBA" id="ARBA00022801"/>
    </source>
</evidence>
<proteinExistence type="predicted"/>
<dbReference type="PANTHER" id="PTHR10272">
    <property type="entry name" value="PLATELET-ACTIVATING FACTOR ACETYLHYDROLASE"/>
    <property type="match status" value="1"/>
</dbReference>
<keyword evidence="7" id="KW-1185">Reference proteome</keyword>
<dbReference type="OrthoDB" id="2363873at2759"/>
<accession>A0A8E2F4V3</accession>
<evidence type="ECO:0000256" key="1">
    <source>
        <dbReference type="ARBA" id="ARBA00013201"/>
    </source>
</evidence>
<keyword evidence="3" id="KW-0442">Lipid degradation</keyword>
<protein>
    <recommendedName>
        <fullName evidence="1">1-alkyl-2-acetylglycerophosphocholine esterase</fullName>
        <ecNumber evidence="1">3.1.1.47</ecNumber>
    </recommendedName>
</protein>
<evidence type="ECO:0000256" key="3">
    <source>
        <dbReference type="ARBA" id="ARBA00022963"/>
    </source>
</evidence>
<keyword evidence="2" id="KW-0378">Hydrolase</keyword>
<dbReference type="EMBL" id="KV749209">
    <property type="protein sequence ID" value="OCL10606.1"/>
    <property type="molecule type" value="Genomic_DNA"/>
</dbReference>
<dbReference type="PANTHER" id="PTHR10272:SF14">
    <property type="entry name" value="PAF ACETYLHYDROLASE FAMILY PROTEIN"/>
    <property type="match status" value="1"/>
</dbReference>
<sequence>MFIIIMLLGLIFPRIHAVYLPKPSGKYFVGQTQHVFNHTTLNDPVANGTGTQLLITIYYPSLTPLDLNNTVPYIDPINAQIWESAFGYPSGSLQSIKTWWNFQSPIINGTAGENPLPTIIFSPGGGLNCWGYSVLLSDIASHGYPVIAIDHPGEVPYLQLPYGMGGVFGYNIYYSFNSSQATAIFQYRVADMLAIIRELIPSLVKAYSAPFNLSTYIALGHSVGGAATAEAMDREQSIVAGINYDGAFFTFPDVKRPFLMMESENHTMLDNTTWTEFPGNQTGWWEVFLVKNAGHLDYSDIGLWPDLLGLNHSTTPQIGSISGLRMEKIVRIFTKALFESVLGKRKTMLQPNGMWPEVHVNGQSGDNG</sequence>
<keyword evidence="5" id="KW-0732">Signal</keyword>
<feature type="signal peptide" evidence="5">
    <location>
        <begin position="1"/>
        <end position="17"/>
    </location>
</feature>
<reference evidence="6 7" key="1">
    <citation type="journal article" date="2016" name="Nat. Commun.">
        <title>Ectomycorrhizal ecology is imprinted in the genome of the dominant symbiotic fungus Cenococcum geophilum.</title>
        <authorList>
            <consortium name="DOE Joint Genome Institute"/>
            <person name="Peter M."/>
            <person name="Kohler A."/>
            <person name="Ohm R.A."/>
            <person name="Kuo A."/>
            <person name="Krutzmann J."/>
            <person name="Morin E."/>
            <person name="Arend M."/>
            <person name="Barry K.W."/>
            <person name="Binder M."/>
            <person name="Choi C."/>
            <person name="Clum A."/>
            <person name="Copeland A."/>
            <person name="Grisel N."/>
            <person name="Haridas S."/>
            <person name="Kipfer T."/>
            <person name="LaButti K."/>
            <person name="Lindquist E."/>
            <person name="Lipzen A."/>
            <person name="Maire R."/>
            <person name="Meier B."/>
            <person name="Mihaltcheva S."/>
            <person name="Molinier V."/>
            <person name="Murat C."/>
            <person name="Poggeler S."/>
            <person name="Quandt C.A."/>
            <person name="Sperisen C."/>
            <person name="Tritt A."/>
            <person name="Tisserant E."/>
            <person name="Crous P.W."/>
            <person name="Henrissat B."/>
            <person name="Nehls U."/>
            <person name="Egli S."/>
            <person name="Spatafora J.W."/>
            <person name="Grigoriev I.V."/>
            <person name="Martin F.M."/>
        </authorList>
    </citation>
    <scope>NUCLEOTIDE SEQUENCE [LARGE SCALE GENOMIC DNA]</scope>
    <source>
        <strain evidence="6 7">CBS 207.34</strain>
    </source>
</reference>
<keyword evidence="4" id="KW-0443">Lipid metabolism</keyword>
<dbReference type="Proteomes" id="UP000250140">
    <property type="component" value="Unassembled WGS sequence"/>
</dbReference>
<name>A0A8E2F4V3_9PEZI</name>
<dbReference type="SUPFAM" id="SSF53474">
    <property type="entry name" value="alpha/beta-Hydrolases"/>
    <property type="match status" value="1"/>
</dbReference>
<dbReference type="GO" id="GO:0016042">
    <property type="term" value="P:lipid catabolic process"/>
    <property type="evidence" value="ECO:0007669"/>
    <property type="project" value="UniProtKB-KW"/>
</dbReference>
<evidence type="ECO:0000256" key="4">
    <source>
        <dbReference type="ARBA" id="ARBA00023098"/>
    </source>
</evidence>
<dbReference type="InterPro" id="IPR029058">
    <property type="entry name" value="AB_hydrolase_fold"/>
</dbReference>
<feature type="chain" id="PRO_5034032825" description="1-alkyl-2-acetylglycerophosphocholine esterase" evidence="5">
    <location>
        <begin position="18"/>
        <end position="368"/>
    </location>
</feature>